<protein>
    <submittedName>
        <fullName evidence="2">Zinc finger FYVE domain-containing protein 9</fullName>
    </submittedName>
</protein>
<dbReference type="GO" id="GO:0031901">
    <property type="term" value="C:early endosome membrane"/>
    <property type="evidence" value="ECO:0007669"/>
    <property type="project" value="TreeGrafter"/>
</dbReference>
<dbReference type="STRING" id="64791.A0A151WXL0"/>
<evidence type="ECO:0000313" key="2">
    <source>
        <dbReference type="EMBL" id="KYQ52669.1"/>
    </source>
</evidence>
<dbReference type="EMBL" id="KQ982660">
    <property type="protein sequence ID" value="KYQ52669.1"/>
    <property type="molecule type" value="Genomic_DNA"/>
</dbReference>
<feature type="transmembrane region" description="Helical" evidence="1">
    <location>
        <begin position="71"/>
        <end position="91"/>
    </location>
</feature>
<name>A0A151WXL0_9HYME</name>
<dbReference type="GO" id="GO:0016197">
    <property type="term" value="P:endosomal transport"/>
    <property type="evidence" value="ECO:0007669"/>
    <property type="project" value="TreeGrafter"/>
</dbReference>
<dbReference type="PANTHER" id="PTHR46319:SF3">
    <property type="entry name" value="ZINC FINGER FYVE DOMAIN-CONTAINING PROTEIN"/>
    <property type="match status" value="1"/>
</dbReference>
<keyword evidence="3" id="KW-1185">Reference proteome</keyword>
<accession>A0A151WXL0</accession>
<dbReference type="PANTHER" id="PTHR46319">
    <property type="entry name" value="ZINC FINGER FYVE DOMAIN-CONTAINING PROTEIN"/>
    <property type="match status" value="1"/>
</dbReference>
<organism evidence="2 3">
    <name type="scientific">Mycetomoellerius zeteki</name>
    <dbReference type="NCBI Taxonomy" id="64791"/>
    <lineage>
        <taxon>Eukaryota</taxon>
        <taxon>Metazoa</taxon>
        <taxon>Ecdysozoa</taxon>
        <taxon>Arthropoda</taxon>
        <taxon>Hexapoda</taxon>
        <taxon>Insecta</taxon>
        <taxon>Pterygota</taxon>
        <taxon>Neoptera</taxon>
        <taxon>Endopterygota</taxon>
        <taxon>Hymenoptera</taxon>
        <taxon>Apocrita</taxon>
        <taxon>Aculeata</taxon>
        <taxon>Formicoidea</taxon>
        <taxon>Formicidae</taxon>
        <taxon>Myrmicinae</taxon>
        <taxon>Mycetomoellerius</taxon>
    </lineage>
</organism>
<reference evidence="2 3" key="1">
    <citation type="submission" date="2015-09" db="EMBL/GenBank/DDBJ databases">
        <title>Trachymyrmex zeteki WGS genome.</title>
        <authorList>
            <person name="Nygaard S."/>
            <person name="Hu H."/>
            <person name="Boomsma J."/>
            <person name="Zhang G."/>
        </authorList>
    </citation>
    <scope>NUCLEOTIDE SEQUENCE [LARGE SCALE GENOMIC DNA]</scope>
    <source>
        <strain evidence="2">Tzet28-1</strain>
        <tissue evidence="2">Whole body</tissue>
    </source>
</reference>
<feature type="transmembrane region" description="Helical" evidence="1">
    <location>
        <begin position="26"/>
        <end position="50"/>
    </location>
</feature>
<sequence>MSNFFLSCTDISVTIYFLKVQFFSKLYTYFFTLYFLCLIFVIPLSNISYIKLSIQYIQYEIVSCLFFLPETCQYVINFPFLSLSCLFYFYAPITKTGIRPGCDLTELDTCWDPKPPYHKQGNKRIFASGSVLTDTATRRQNHPPLDSTTNSYIPHDPNLLPPTVTIHKGQITYHPPMDESVLYKTLKNECEPSVMFAINRNLYAYVKITSLNCCVNKICWNVTSRGLACIGQDEIILLVEVLPDETRIPKDLLTYINQLYLEAIKGNTVTELGFSVYQNTNLLLGSREHAGFLFIRQTLQCLQKIILPPAPFLIGLLVHR</sequence>
<evidence type="ECO:0000313" key="3">
    <source>
        <dbReference type="Proteomes" id="UP000075809"/>
    </source>
</evidence>
<dbReference type="AlphaFoldDB" id="A0A151WXL0"/>
<proteinExistence type="predicted"/>
<evidence type="ECO:0000256" key="1">
    <source>
        <dbReference type="SAM" id="Phobius"/>
    </source>
</evidence>
<keyword evidence="1" id="KW-0812">Transmembrane</keyword>
<keyword evidence="1" id="KW-0472">Membrane</keyword>
<dbReference type="Proteomes" id="UP000075809">
    <property type="component" value="Unassembled WGS sequence"/>
</dbReference>
<gene>
    <name evidence="2" type="ORF">ALC60_08200</name>
</gene>
<keyword evidence="1" id="KW-1133">Transmembrane helix</keyword>